<dbReference type="GO" id="GO:0005615">
    <property type="term" value="C:extracellular space"/>
    <property type="evidence" value="ECO:0007669"/>
    <property type="project" value="TreeGrafter"/>
</dbReference>
<gene>
    <name evidence="20" type="primary">LOC105913291</name>
</gene>
<dbReference type="Proteomes" id="UP000515152">
    <property type="component" value="Chromosome 2"/>
</dbReference>
<feature type="repeat" description="Hemopexin" evidence="17">
    <location>
        <begin position="143"/>
        <end position="187"/>
    </location>
</feature>
<comment type="similarity">
    <text evidence="3 13">Belongs to the hemopexin family.</text>
</comment>
<feature type="chain" id="PRO_5027669638" description="Hemopexin" evidence="18">
    <location>
        <begin position="20"/>
        <end position="437"/>
    </location>
</feature>
<evidence type="ECO:0000256" key="4">
    <source>
        <dbReference type="ARBA" id="ARBA00013632"/>
    </source>
</evidence>
<dbReference type="SUPFAM" id="SSF50923">
    <property type="entry name" value="Hemopexin-like domain"/>
    <property type="match status" value="2"/>
</dbReference>
<dbReference type="Pfam" id="PF00045">
    <property type="entry name" value="Hemopexin"/>
    <property type="match status" value="2"/>
</dbReference>
<evidence type="ECO:0000256" key="6">
    <source>
        <dbReference type="ARBA" id="ARBA00022525"/>
    </source>
</evidence>
<feature type="repeat" description="Hemopexin" evidence="17">
    <location>
        <begin position="251"/>
        <end position="295"/>
    </location>
</feature>
<feature type="repeat" description="Hemopexin" evidence="17">
    <location>
        <begin position="296"/>
        <end position="343"/>
    </location>
</feature>
<feature type="repeat" description="Hemopexin" evidence="17">
    <location>
        <begin position="90"/>
        <end position="142"/>
    </location>
</feature>
<feature type="repeat" description="Hemopexin" evidence="17">
    <location>
        <begin position="44"/>
        <end position="84"/>
    </location>
</feature>
<evidence type="ECO:0000256" key="15">
    <source>
        <dbReference type="PIRSR" id="PIRSR002551-2"/>
    </source>
</evidence>
<dbReference type="GlyCosmos" id="A0A6P3WFP4">
    <property type="glycosylation" value="1 site, No reported glycans"/>
</dbReference>
<keyword evidence="12" id="KW-0325">Glycoprotein</keyword>
<dbReference type="PANTHER" id="PTHR22917">
    <property type="entry name" value="HEMOPEXIN DOMAIN-CONTAINING PROTEIN"/>
    <property type="match status" value="1"/>
</dbReference>
<dbReference type="InterPro" id="IPR000585">
    <property type="entry name" value="Hemopexin-like_dom"/>
</dbReference>
<keyword evidence="5 13" id="KW-0813">Transport</keyword>
<evidence type="ECO:0000313" key="20">
    <source>
        <dbReference type="RefSeq" id="XP_012697792.1"/>
    </source>
</evidence>
<evidence type="ECO:0000256" key="2">
    <source>
        <dbReference type="ARBA" id="ARBA00004613"/>
    </source>
</evidence>
<comment type="subcellular location">
    <subcellularLocation>
        <location evidence="2">Secreted</location>
    </subcellularLocation>
</comment>
<evidence type="ECO:0000256" key="14">
    <source>
        <dbReference type="PIRSR" id="PIRSR002551-1"/>
    </source>
</evidence>
<dbReference type="OrthoDB" id="8953614at2759"/>
<dbReference type="GeneID" id="105913291"/>
<evidence type="ECO:0000256" key="16">
    <source>
        <dbReference type="PIRSR" id="PIRSR002551-3"/>
    </source>
</evidence>
<keyword evidence="6 13" id="KW-0964">Secreted</keyword>
<feature type="disulfide bond" evidence="14">
    <location>
        <begin position="352"/>
        <end position="394"/>
    </location>
</feature>
<evidence type="ECO:0000256" key="17">
    <source>
        <dbReference type="PROSITE-ProRule" id="PRU01011"/>
    </source>
</evidence>
<feature type="disulfide bond" evidence="14">
    <location>
        <begin position="152"/>
        <end position="157"/>
    </location>
</feature>
<evidence type="ECO:0000313" key="19">
    <source>
        <dbReference type="Proteomes" id="UP000515152"/>
    </source>
</evidence>
<proteinExistence type="inferred from homology"/>
<evidence type="ECO:0000256" key="13">
    <source>
        <dbReference type="PIRNR" id="PIRNR002551"/>
    </source>
</evidence>
<dbReference type="Gene3D" id="2.110.10.10">
    <property type="entry name" value="Hemopexin-like domain"/>
    <property type="match status" value="2"/>
</dbReference>
<feature type="disulfide bond" evidence="14">
    <location>
        <begin position="191"/>
        <end position="203"/>
    </location>
</feature>
<feature type="disulfide bond" evidence="14">
    <location>
        <begin position="42"/>
        <end position="234"/>
    </location>
</feature>
<organism evidence="19 20">
    <name type="scientific">Clupea harengus</name>
    <name type="common">Atlantic herring</name>
    <dbReference type="NCBI Taxonomy" id="7950"/>
    <lineage>
        <taxon>Eukaryota</taxon>
        <taxon>Metazoa</taxon>
        <taxon>Chordata</taxon>
        <taxon>Craniata</taxon>
        <taxon>Vertebrata</taxon>
        <taxon>Euteleostomi</taxon>
        <taxon>Actinopterygii</taxon>
        <taxon>Neopterygii</taxon>
        <taxon>Teleostei</taxon>
        <taxon>Clupei</taxon>
        <taxon>Clupeiformes</taxon>
        <taxon>Clupeoidei</taxon>
        <taxon>Clupeidae</taxon>
        <taxon>Clupea</taxon>
    </lineage>
</organism>
<dbReference type="KEGG" id="char:105913291"/>
<evidence type="ECO:0000256" key="12">
    <source>
        <dbReference type="ARBA" id="ARBA00023180"/>
    </source>
</evidence>
<dbReference type="InterPro" id="IPR036375">
    <property type="entry name" value="Hemopexin-like_dom_sf"/>
</dbReference>
<evidence type="ECO:0000256" key="11">
    <source>
        <dbReference type="ARBA" id="ARBA00023004"/>
    </source>
</evidence>
<dbReference type="FunFam" id="2.110.10.10:FF:000009">
    <property type="entry name" value="Hemopexin"/>
    <property type="match status" value="1"/>
</dbReference>
<keyword evidence="8 13" id="KW-0479">Metal-binding</keyword>
<keyword evidence="11 13" id="KW-0408">Iron</keyword>
<reference evidence="20" key="1">
    <citation type="submission" date="2025-08" db="UniProtKB">
        <authorList>
            <consortium name="RefSeq"/>
        </authorList>
    </citation>
    <scope>IDENTIFICATION</scope>
</reference>
<dbReference type="PIRSF" id="PIRSF002551">
    <property type="entry name" value="Hemopexin_chordata"/>
    <property type="match status" value="1"/>
</dbReference>
<comment type="function">
    <text evidence="1 13">Binds heme and transports it to the liver for breakdown and iron recovery, after which the free hemopexin returns to the circulation.</text>
</comment>
<evidence type="ECO:0000256" key="5">
    <source>
        <dbReference type="ARBA" id="ARBA00022448"/>
    </source>
</evidence>
<evidence type="ECO:0000256" key="1">
    <source>
        <dbReference type="ARBA" id="ARBA00002031"/>
    </source>
</evidence>
<keyword evidence="19" id="KW-1185">Reference proteome</keyword>
<feature type="binding site" description="axial binding residue" evidence="15">
    <location>
        <position position="284"/>
    </location>
    <ligand>
        <name>heme</name>
        <dbReference type="ChEBI" id="CHEBI:30413"/>
        <label>2</label>
    </ligand>
    <ligandPart>
        <name>Fe</name>
        <dbReference type="ChEBI" id="CHEBI:18248"/>
    </ligandPart>
</feature>
<evidence type="ECO:0000256" key="10">
    <source>
        <dbReference type="ARBA" id="ARBA00022737"/>
    </source>
</evidence>
<sequence length="437" mass="49897">MKLLFQTLCLCLALGLAATQYDRIAKALHLPEAHHDAKLDRCEGLEFDAIAPDESGVMLFFKGDHVWKGFQGQPELINSSFKELEDHHHLGHVDAAFRMHYPDNTDHHDHTFFFLDDTVFSYYQKSLEKGFPKDISEVFPGVPSHLDAAVECPKGECVTDSVLFFKENQVFHYDTRTKTVKTKVWSHLPNCTSALRWLEHYYCFSGHEFTRFHPVTGTVVGEYPKDARKYFMRCPNFGHGSNHTSQDLCKNTRVDAITSDDLGKAYAFRGNLYMRLDTHRDGWHSFPISNTWKEVSGDVDAVFTYDGKVYIIKGDQVYIYKSGPGYALIEGYPKSLKEELGVEGPVDAAFVCGEHEIAHVIKDDKMYDIDLTVTPRVIDKEALLPFKKVNAGMCGPDGVKIFVDEDFYRYETPQVLAFSRIRPEPHKISREFLGCEH</sequence>
<feature type="glycosylation site" description="N-linked (GlcNAc...) asparagine" evidence="16">
    <location>
        <position position="190"/>
    </location>
</feature>
<dbReference type="AlphaFoldDB" id="A0A6P3WFP4"/>
<dbReference type="InterPro" id="IPR051298">
    <property type="entry name" value="Heme_transport/Cell_adhesion"/>
</dbReference>
<evidence type="ECO:0000256" key="3">
    <source>
        <dbReference type="ARBA" id="ARBA00011072"/>
    </source>
</evidence>
<accession>A0A6P3WFP4</accession>
<keyword evidence="9 18" id="KW-0732">Signal</keyword>
<dbReference type="InterPro" id="IPR016358">
    <property type="entry name" value="Hemopexin"/>
</dbReference>
<feature type="signal peptide" evidence="18">
    <location>
        <begin position="1"/>
        <end position="19"/>
    </location>
</feature>
<feature type="binding site" description="axial binding residue" evidence="15">
    <location>
        <position position="239"/>
    </location>
    <ligand>
        <name>heme</name>
        <dbReference type="ChEBI" id="CHEBI:30413"/>
        <label>2</label>
    </ligand>
    <ligandPart>
        <name>Fe</name>
        <dbReference type="ChEBI" id="CHEBI:18248"/>
    </ligandPart>
</feature>
<protein>
    <recommendedName>
        <fullName evidence="4 13">Hemopexin</fullName>
    </recommendedName>
</protein>
<dbReference type="PANTHER" id="PTHR22917:SF9">
    <property type="entry name" value="HEMOPEXIN"/>
    <property type="match status" value="1"/>
</dbReference>
<feature type="repeat" description="Hemopexin" evidence="17">
    <location>
        <begin position="188"/>
        <end position="234"/>
    </location>
</feature>
<dbReference type="GO" id="GO:0015232">
    <property type="term" value="F:heme transmembrane transporter activity"/>
    <property type="evidence" value="ECO:0007669"/>
    <property type="project" value="InterPro"/>
</dbReference>
<evidence type="ECO:0000256" key="8">
    <source>
        <dbReference type="ARBA" id="ARBA00022723"/>
    </source>
</evidence>
<dbReference type="SMART" id="SM00120">
    <property type="entry name" value="HX"/>
    <property type="match status" value="6"/>
</dbReference>
<dbReference type="CDD" id="cd00094">
    <property type="entry name" value="HX"/>
    <property type="match status" value="1"/>
</dbReference>
<dbReference type="RefSeq" id="XP_012697792.1">
    <property type="nucleotide sequence ID" value="XM_012842338.3"/>
</dbReference>
<dbReference type="InterPro" id="IPR018487">
    <property type="entry name" value="Hemopexin-like_repeat"/>
</dbReference>
<dbReference type="PROSITE" id="PS51642">
    <property type="entry name" value="HEMOPEXIN_2"/>
    <property type="match status" value="6"/>
</dbReference>
<keyword evidence="14" id="KW-1015">Disulfide bond</keyword>
<keyword evidence="7 13" id="KW-0349">Heme</keyword>
<evidence type="ECO:0000256" key="7">
    <source>
        <dbReference type="ARBA" id="ARBA00022617"/>
    </source>
</evidence>
<evidence type="ECO:0000256" key="9">
    <source>
        <dbReference type="ARBA" id="ARBA00022729"/>
    </source>
</evidence>
<dbReference type="GO" id="GO:0046872">
    <property type="term" value="F:metal ion binding"/>
    <property type="evidence" value="ECO:0007669"/>
    <property type="project" value="UniProtKB-UniRule"/>
</dbReference>
<evidence type="ECO:0000256" key="18">
    <source>
        <dbReference type="SAM" id="SignalP"/>
    </source>
</evidence>
<name>A0A6P3WFP4_CLUHA</name>
<keyword evidence="10" id="KW-0677">Repeat</keyword>
<dbReference type="GO" id="GO:0006879">
    <property type="term" value="P:intracellular iron ion homeostasis"/>
    <property type="evidence" value="ECO:0007669"/>
    <property type="project" value="InterPro"/>
</dbReference>